<dbReference type="Gene3D" id="3.90.550.10">
    <property type="entry name" value="Spore Coat Polysaccharide Biosynthesis Protein SpsA, Chain A"/>
    <property type="match status" value="1"/>
</dbReference>
<dbReference type="PANTHER" id="PTHR43179:SF12">
    <property type="entry name" value="GALACTOFURANOSYLTRANSFERASE GLFT2"/>
    <property type="match status" value="1"/>
</dbReference>
<dbReference type="InterPro" id="IPR001173">
    <property type="entry name" value="Glyco_trans_2-like"/>
</dbReference>
<dbReference type="PANTHER" id="PTHR43179">
    <property type="entry name" value="RHAMNOSYLTRANSFERASE WBBL"/>
    <property type="match status" value="1"/>
</dbReference>
<evidence type="ECO:0000256" key="1">
    <source>
        <dbReference type="ARBA" id="ARBA00006739"/>
    </source>
</evidence>
<comment type="similarity">
    <text evidence="1">Belongs to the glycosyltransferase 2 family.</text>
</comment>
<accession>A0ABV4TAF7</accession>
<feature type="domain" description="Glycosyltransferase 2-like" evidence="4">
    <location>
        <begin position="6"/>
        <end position="125"/>
    </location>
</feature>
<evidence type="ECO:0000256" key="2">
    <source>
        <dbReference type="ARBA" id="ARBA00022676"/>
    </source>
</evidence>
<organism evidence="5 6">
    <name type="scientific">Flavobacterium zubiriense</name>
    <dbReference type="NCBI Taxonomy" id="3138075"/>
    <lineage>
        <taxon>Bacteria</taxon>
        <taxon>Pseudomonadati</taxon>
        <taxon>Bacteroidota</taxon>
        <taxon>Flavobacteriia</taxon>
        <taxon>Flavobacteriales</taxon>
        <taxon>Flavobacteriaceae</taxon>
        <taxon>Flavobacterium</taxon>
    </lineage>
</organism>
<dbReference type="Proteomes" id="UP001574169">
    <property type="component" value="Unassembled WGS sequence"/>
</dbReference>
<dbReference type="RefSeq" id="WP_373405005.1">
    <property type="nucleotide sequence ID" value="NZ_JBCFQL010000001.1"/>
</dbReference>
<reference evidence="5 6" key="1">
    <citation type="submission" date="2024-04" db="EMBL/GenBank/DDBJ databases">
        <title>New Clade of Flavobacterium.</title>
        <authorList>
            <person name="Matos L."/>
            <person name="Proenca D.N."/>
            <person name="Fransisco R.M."/>
            <person name="Chung A.P."/>
            <person name="Maccario L."/>
            <person name="Sorensen S.J."/>
            <person name="Morais P.V."/>
        </authorList>
    </citation>
    <scope>NUCLEOTIDE SEQUENCE [LARGE SCALE GENOMIC DNA]</scope>
    <source>
        <strain evidence="5 6">FZUC8N2.13</strain>
    </source>
</reference>
<name>A0ABV4TAF7_9FLAO</name>
<comment type="caution">
    <text evidence="5">The sequence shown here is derived from an EMBL/GenBank/DDBJ whole genome shotgun (WGS) entry which is preliminary data.</text>
</comment>
<dbReference type="EMBL" id="JBCFQL010000001">
    <property type="protein sequence ID" value="MFA9189976.1"/>
    <property type="molecule type" value="Genomic_DNA"/>
</dbReference>
<protein>
    <submittedName>
        <fullName evidence="5">Glycosyltransferase family 2 protein</fullName>
        <ecNumber evidence="5">2.4.-.-</ecNumber>
    </submittedName>
</protein>
<keyword evidence="2 5" id="KW-0328">Glycosyltransferase</keyword>
<keyword evidence="3 5" id="KW-0808">Transferase</keyword>
<sequence length="313" mass="35630">MKVFTIIITYNGMKWIDKCLNSIINQCEVVVVDNNSSDETVGYIKTNFSCVKVLVQSVNRGFGIANNIGISYALQNGADAVFLLNQDAFAQAACMKNLITAYQKNPDYGIISPIHLNGDGSKVDRSFLAFTHANASILISDLIVSKSLDEIYFTKFINAAAWFIPKKVFYKVGGFDPIFFLYGEDDNYCQRILFHGFKIGITPNSTVYHDSNNNNSQLGTVGTEKYFRQFINNIYVKYGNVNTDDYKQLLKFKMYLLKRSIQSLLVFDWVKSKVYVEKFKRIDIDKISHSVKLNRESKANYLEINTDVQSIID</sequence>
<dbReference type="Pfam" id="PF00535">
    <property type="entry name" value="Glycos_transf_2"/>
    <property type="match status" value="1"/>
</dbReference>
<evidence type="ECO:0000313" key="5">
    <source>
        <dbReference type="EMBL" id="MFA9189976.1"/>
    </source>
</evidence>
<dbReference type="CDD" id="cd04186">
    <property type="entry name" value="GT_2_like_c"/>
    <property type="match status" value="1"/>
</dbReference>
<dbReference type="GO" id="GO:0016757">
    <property type="term" value="F:glycosyltransferase activity"/>
    <property type="evidence" value="ECO:0007669"/>
    <property type="project" value="UniProtKB-KW"/>
</dbReference>
<evidence type="ECO:0000256" key="3">
    <source>
        <dbReference type="ARBA" id="ARBA00022679"/>
    </source>
</evidence>
<gene>
    <name evidence="5" type="ORF">AAGV28_01215</name>
</gene>
<dbReference type="EC" id="2.4.-.-" evidence="5"/>
<dbReference type="SUPFAM" id="SSF53448">
    <property type="entry name" value="Nucleotide-diphospho-sugar transferases"/>
    <property type="match status" value="1"/>
</dbReference>
<dbReference type="InterPro" id="IPR029044">
    <property type="entry name" value="Nucleotide-diphossugar_trans"/>
</dbReference>
<evidence type="ECO:0000259" key="4">
    <source>
        <dbReference type="Pfam" id="PF00535"/>
    </source>
</evidence>
<keyword evidence="6" id="KW-1185">Reference proteome</keyword>
<proteinExistence type="inferred from homology"/>
<evidence type="ECO:0000313" key="6">
    <source>
        <dbReference type="Proteomes" id="UP001574169"/>
    </source>
</evidence>